<dbReference type="Gene3D" id="3.10.580.10">
    <property type="entry name" value="CBS-domain"/>
    <property type="match status" value="1"/>
</dbReference>
<feature type="domain" description="CBS" evidence="4">
    <location>
        <begin position="67"/>
        <end position="123"/>
    </location>
</feature>
<dbReference type="PROSITE" id="PS51371">
    <property type="entry name" value="CBS"/>
    <property type="match status" value="1"/>
</dbReference>
<dbReference type="Gene3D" id="3.30.70.270">
    <property type="match status" value="1"/>
</dbReference>
<dbReference type="SUPFAM" id="SSF54631">
    <property type="entry name" value="CBS-domain pair"/>
    <property type="match status" value="1"/>
</dbReference>
<evidence type="ECO:0000256" key="2">
    <source>
        <dbReference type="SAM" id="MobiDB-lite"/>
    </source>
</evidence>
<dbReference type="EMBL" id="AP021858">
    <property type="protein sequence ID" value="BBO22605.1"/>
    <property type="molecule type" value="Genomic_DNA"/>
</dbReference>
<name>A0A809RDX5_9BACT</name>
<evidence type="ECO:0000313" key="6">
    <source>
        <dbReference type="Proteomes" id="UP000662873"/>
    </source>
</evidence>
<gene>
    <name evidence="5" type="ORF">NPRO_02000</name>
</gene>
<dbReference type="GO" id="GO:0043709">
    <property type="term" value="P:cell adhesion involved in single-species biofilm formation"/>
    <property type="evidence" value="ECO:0007669"/>
    <property type="project" value="TreeGrafter"/>
</dbReference>
<dbReference type="KEGG" id="npy:NPRO_02000"/>
<dbReference type="InterPro" id="IPR029787">
    <property type="entry name" value="Nucleotide_cyclase"/>
</dbReference>
<sequence>MNVKRLSELGLVPHWVSPRHRVDSAVILVEGHRARALGVLEGYRLVGLVTRLELATASKDAYVETVMSPARFVAEATWSVRKLAGYMSENGLDLVPVVEGDRFLGIVSATDLLEELGRSYDPLTGLAWSDELRQWGVESLKAGTELTVIFCDLDEFGEYNKRYGHVIGDRVLVQVAAFLQSYVDPARDLLVRYGGDEFVFATLRPRPEAVQLAEEFQSGLLLHDVPTESGSLMSVGIAGGRRTVERENVHFMATLDNLINTASRESTLKKREKAQAARPSAQLEGEAQTPGATPAPIPTAKAPMAVVEVHADDTQVHGLTTVILSRGDALISGVQSRSGRSAVESIALATAKALDRAFPGVRVVVKDVRLIERPGGTRIVEVVGTATHSGVESEISGTCEAGADVFRAVAQATLQSVLDLLG</sequence>
<dbReference type="Pfam" id="PF00990">
    <property type="entry name" value="GGDEF"/>
    <property type="match status" value="1"/>
</dbReference>
<feature type="domain" description="GGDEF" evidence="3">
    <location>
        <begin position="144"/>
        <end position="279"/>
    </location>
</feature>
<evidence type="ECO:0000259" key="3">
    <source>
        <dbReference type="PROSITE" id="PS50887"/>
    </source>
</evidence>
<dbReference type="InterPro" id="IPR050469">
    <property type="entry name" value="Diguanylate_Cyclase"/>
</dbReference>
<dbReference type="SMART" id="SM00267">
    <property type="entry name" value="GGDEF"/>
    <property type="match status" value="1"/>
</dbReference>
<dbReference type="Pfam" id="PF00571">
    <property type="entry name" value="CBS"/>
    <property type="match status" value="1"/>
</dbReference>
<dbReference type="InterPro" id="IPR046342">
    <property type="entry name" value="CBS_dom_sf"/>
</dbReference>
<dbReference type="GO" id="GO:1902201">
    <property type="term" value="P:negative regulation of bacterial-type flagellum-dependent cell motility"/>
    <property type="evidence" value="ECO:0007669"/>
    <property type="project" value="TreeGrafter"/>
</dbReference>
<evidence type="ECO:0000259" key="4">
    <source>
        <dbReference type="PROSITE" id="PS51371"/>
    </source>
</evidence>
<proteinExistence type="predicted"/>
<dbReference type="NCBIfam" id="TIGR00254">
    <property type="entry name" value="GGDEF"/>
    <property type="match status" value="1"/>
</dbReference>
<dbReference type="InterPro" id="IPR000644">
    <property type="entry name" value="CBS_dom"/>
</dbReference>
<dbReference type="PROSITE" id="PS50887">
    <property type="entry name" value="GGDEF"/>
    <property type="match status" value="1"/>
</dbReference>
<accession>A0A809RDX5</accession>
<evidence type="ECO:0000313" key="5">
    <source>
        <dbReference type="EMBL" id="BBO22605.1"/>
    </source>
</evidence>
<keyword evidence="1" id="KW-0129">CBS domain</keyword>
<dbReference type="AlphaFoldDB" id="A0A809RDX5"/>
<evidence type="ECO:0000256" key="1">
    <source>
        <dbReference type="PROSITE-ProRule" id="PRU00703"/>
    </source>
</evidence>
<feature type="region of interest" description="Disordered" evidence="2">
    <location>
        <begin position="266"/>
        <end position="298"/>
    </location>
</feature>
<feature type="compositionally biased region" description="Low complexity" evidence="2">
    <location>
        <begin position="287"/>
        <end position="298"/>
    </location>
</feature>
<dbReference type="GO" id="GO:0052621">
    <property type="term" value="F:diguanylate cyclase activity"/>
    <property type="evidence" value="ECO:0007669"/>
    <property type="project" value="TreeGrafter"/>
</dbReference>
<feature type="compositionally biased region" description="Basic and acidic residues" evidence="2">
    <location>
        <begin position="266"/>
        <end position="275"/>
    </location>
</feature>
<dbReference type="CDD" id="cd01949">
    <property type="entry name" value="GGDEF"/>
    <property type="match status" value="1"/>
</dbReference>
<dbReference type="GO" id="GO:0005886">
    <property type="term" value="C:plasma membrane"/>
    <property type="evidence" value="ECO:0007669"/>
    <property type="project" value="TreeGrafter"/>
</dbReference>
<reference evidence="5" key="1">
    <citation type="journal article" name="DNA Res.">
        <title>The physiological potential of anammox bacteria as revealed by their core genome structure.</title>
        <authorList>
            <person name="Okubo T."/>
            <person name="Toyoda A."/>
            <person name="Fukuhara K."/>
            <person name="Uchiyama I."/>
            <person name="Harigaya Y."/>
            <person name="Kuroiwa M."/>
            <person name="Suzuki T."/>
            <person name="Murakami Y."/>
            <person name="Suwa Y."/>
            <person name="Takami H."/>
        </authorList>
    </citation>
    <scope>NUCLEOTIDE SEQUENCE</scope>
    <source>
        <strain evidence="5">317325-2</strain>
    </source>
</reference>
<dbReference type="PANTHER" id="PTHR45138:SF9">
    <property type="entry name" value="DIGUANYLATE CYCLASE DGCM-RELATED"/>
    <property type="match status" value="1"/>
</dbReference>
<dbReference type="CDD" id="cd02205">
    <property type="entry name" value="CBS_pair_SF"/>
    <property type="match status" value="1"/>
</dbReference>
<organism evidence="5 6">
    <name type="scientific">Candidatus Nitrosymbiomonas proteolyticus</name>
    <dbReference type="NCBI Taxonomy" id="2608984"/>
    <lineage>
        <taxon>Bacteria</taxon>
        <taxon>Bacillati</taxon>
        <taxon>Armatimonadota</taxon>
        <taxon>Armatimonadota incertae sedis</taxon>
        <taxon>Candidatus Nitrosymbiomonas</taxon>
    </lineage>
</organism>
<dbReference type="Proteomes" id="UP000662873">
    <property type="component" value="Chromosome"/>
</dbReference>
<dbReference type="PANTHER" id="PTHR45138">
    <property type="entry name" value="REGULATORY COMPONENTS OF SENSORY TRANSDUCTION SYSTEM"/>
    <property type="match status" value="1"/>
</dbReference>
<dbReference type="SUPFAM" id="SSF55073">
    <property type="entry name" value="Nucleotide cyclase"/>
    <property type="match status" value="1"/>
</dbReference>
<dbReference type="InterPro" id="IPR043128">
    <property type="entry name" value="Rev_trsase/Diguanyl_cyclase"/>
</dbReference>
<dbReference type="InterPro" id="IPR000160">
    <property type="entry name" value="GGDEF_dom"/>
</dbReference>
<protein>
    <submittedName>
        <fullName evidence="5">Diguanylate-cyclase</fullName>
    </submittedName>
</protein>